<feature type="compositionally biased region" description="Low complexity" evidence="5">
    <location>
        <begin position="184"/>
        <end position="197"/>
    </location>
</feature>
<dbReference type="GO" id="GO:0016567">
    <property type="term" value="P:protein ubiquitination"/>
    <property type="evidence" value="ECO:0007669"/>
    <property type="project" value="UniProtKB-UniPathway"/>
</dbReference>
<dbReference type="Pfam" id="PF23628">
    <property type="entry name" value="ARM_LIN_C"/>
    <property type="match status" value="1"/>
</dbReference>
<feature type="compositionally biased region" description="Basic and acidic residues" evidence="5">
    <location>
        <begin position="121"/>
        <end position="151"/>
    </location>
</feature>
<evidence type="ECO:0000256" key="4">
    <source>
        <dbReference type="ARBA" id="ARBA00022679"/>
    </source>
</evidence>
<evidence type="ECO:0000259" key="6">
    <source>
        <dbReference type="PROSITE" id="PS51698"/>
    </source>
</evidence>
<dbReference type="CDD" id="cd16664">
    <property type="entry name" value="RING-Ubox_PUB"/>
    <property type="match status" value="1"/>
</dbReference>
<dbReference type="Gene3D" id="3.30.40.10">
    <property type="entry name" value="Zinc/RING finger domain, C3HC4 (zinc finger)"/>
    <property type="match status" value="1"/>
</dbReference>
<dbReference type="UniPathway" id="UPA00143"/>
<dbReference type="PhylomeDB" id="A0A068UTW3"/>
<dbReference type="PANTHER" id="PTHR35549">
    <property type="entry name" value="OS04G0584500 PROTEIN"/>
    <property type="match status" value="1"/>
</dbReference>
<dbReference type="EC" id="2.3.2.27" evidence="3"/>
<dbReference type="InterPro" id="IPR056512">
    <property type="entry name" value="LIN_N"/>
</dbReference>
<evidence type="ECO:0000313" key="7">
    <source>
        <dbReference type="EMBL" id="CDP11068.1"/>
    </source>
</evidence>
<dbReference type="SUPFAM" id="SSF48371">
    <property type="entry name" value="ARM repeat"/>
    <property type="match status" value="1"/>
</dbReference>
<dbReference type="InterPro" id="IPR013083">
    <property type="entry name" value="Znf_RING/FYVE/PHD"/>
</dbReference>
<gene>
    <name evidence="7" type="ORF">GSCOC_T00033075001</name>
</gene>
<proteinExistence type="predicted"/>
<dbReference type="InterPro" id="IPR055566">
    <property type="entry name" value="ARM_LIN"/>
</dbReference>
<feature type="region of interest" description="Disordered" evidence="5">
    <location>
        <begin position="76"/>
        <end position="109"/>
    </location>
</feature>
<organism evidence="7 8">
    <name type="scientific">Coffea canephora</name>
    <name type="common">Robusta coffee</name>
    <dbReference type="NCBI Taxonomy" id="49390"/>
    <lineage>
        <taxon>Eukaryota</taxon>
        <taxon>Viridiplantae</taxon>
        <taxon>Streptophyta</taxon>
        <taxon>Embryophyta</taxon>
        <taxon>Tracheophyta</taxon>
        <taxon>Spermatophyta</taxon>
        <taxon>Magnoliopsida</taxon>
        <taxon>eudicotyledons</taxon>
        <taxon>Gunneridae</taxon>
        <taxon>Pentapetalae</taxon>
        <taxon>asterids</taxon>
        <taxon>lamiids</taxon>
        <taxon>Gentianales</taxon>
        <taxon>Rubiaceae</taxon>
        <taxon>Ixoroideae</taxon>
        <taxon>Gardenieae complex</taxon>
        <taxon>Bertiereae - Coffeeae clade</taxon>
        <taxon>Coffeeae</taxon>
        <taxon>Coffea</taxon>
    </lineage>
</organism>
<dbReference type="SUPFAM" id="SSF57850">
    <property type="entry name" value="RING/U-box"/>
    <property type="match status" value="1"/>
</dbReference>
<feature type="region of interest" description="Disordered" evidence="5">
    <location>
        <begin position="38"/>
        <end position="59"/>
    </location>
</feature>
<dbReference type="Pfam" id="PF23568">
    <property type="entry name" value="ARM_LIN"/>
    <property type="match status" value="1"/>
</dbReference>
<comment type="catalytic activity">
    <reaction evidence="1">
        <text>S-ubiquitinyl-[E2 ubiquitin-conjugating enzyme]-L-cysteine + [acceptor protein]-L-lysine = [E2 ubiquitin-conjugating enzyme]-L-cysteine + N(6)-ubiquitinyl-[acceptor protein]-L-lysine.</text>
        <dbReference type="EC" id="2.3.2.27"/>
    </reaction>
</comment>
<evidence type="ECO:0000256" key="2">
    <source>
        <dbReference type="ARBA" id="ARBA00004906"/>
    </source>
</evidence>
<dbReference type="Proteomes" id="UP000295252">
    <property type="component" value="Chromosome I"/>
</dbReference>
<evidence type="ECO:0000256" key="5">
    <source>
        <dbReference type="SAM" id="MobiDB-lite"/>
    </source>
</evidence>
<reference evidence="8" key="1">
    <citation type="journal article" date="2014" name="Science">
        <title>The coffee genome provides insight into the convergent evolution of caffeine biosynthesis.</title>
        <authorList>
            <person name="Denoeud F."/>
            <person name="Carretero-Paulet L."/>
            <person name="Dereeper A."/>
            <person name="Droc G."/>
            <person name="Guyot R."/>
            <person name="Pietrella M."/>
            <person name="Zheng C."/>
            <person name="Alberti A."/>
            <person name="Anthony F."/>
            <person name="Aprea G."/>
            <person name="Aury J.M."/>
            <person name="Bento P."/>
            <person name="Bernard M."/>
            <person name="Bocs S."/>
            <person name="Campa C."/>
            <person name="Cenci A."/>
            <person name="Combes M.C."/>
            <person name="Crouzillat D."/>
            <person name="Da Silva C."/>
            <person name="Daddiego L."/>
            <person name="De Bellis F."/>
            <person name="Dussert S."/>
            <person name="Garsmeur O."/>
            <person name="Gayraud T."/>
            <person name="Guignon V."/>
            <person name="Jahn K."/>
            <person name="Jamilloux V."/>
            <person name="Joet T."/>
            <person name="Labadie K."/>
            <person name="Lan T."/>
            <person name="Leclercq J."/>
            <person name="Lepelley M."/>
            <person name="Leroy T."/>
            <person name="Li L.T."/>
            <person name="Librado P."/>
            <person name="Lopez L."/>
            <person name="Munoz A."/>
            <person name="Noel B."/>
            <person name="Pallavicini A."/>
            <person name="Perrotta G."/>
            <person name="Poncet V."/>
            <person name="Pot D."/>
            <person name="Priyono X."/>
            <person name="Rigoreau M."/>
            <person name="Rouard M."/>
            <person name="Rozas J."/>
            <person name="Tranchant-Dubreuil C."/>
            <person name="VanBuren R."/>
            <person name="Zhang Q."/>
            <person name="Andrade A.C."/>
            <person name="Argout X."/>
            <person name="Bertrand B."/>
            <person name="de Kochko A."/>
            <person name="Graziosi G."/>
            <person name="Henry R.J."/>
            <person name="Jayarama X."/>
            <person name="Ming R."/>
            <person name="Nagai C."/>
            <person name="Rounsley S."/>
            <person name="Sankoff D."/>
            <person name="Giuliano G."/>
            <person name="Albert V.A."/>
            <person name="Wincker P."/>
            <person name="Lashermes P."/>
        </authorList>
    </citation>
    <scope>NUCLEOTIDE SEQUENCE [LARGE SCALE GENOMIC DNA]</scope>
    <source>
        <strain evidence="8">cv. DH200-94</strain>
    </source>
</reference>
<dbReference type="Gene3D" id="1.25.10.10">
    <property type="entry name" value="Leucine-rich Repeat Variant"/>
    <property type="match status" value="1"/>
</dbReference>
<dbReference type="SMART" id="SM00504">
    <property type="entry name" value="Ubox"/>
    <property type="match status" value="1"/>
</dbReference>
<dbReference type="EMBL" id="HG739135">
    <property type="protein sequence ID" value="CDP11068.1"/>
    <property type="molecule type" value="Genomic_DNA"/>
</dbReference>
<protein>
    <recommendedName>
        <fullName evidence="3">RING-type E3 ubiquitin transferase</fullName>
        <ecNumber evidence="3">2.3.2.27</ecNumber>
    </recommendedName>
</protein>
<dbReference type="AlphaFoldDB" id="A0A068UTW3"/>
<dbReference type="InterPro" id="IPR003613">
    <property type="entry name" value="Ubox_domain"/>
</dbReference>
<dbReference type="STRING" id="49390.A0A068UTW3"/>
<dbReference type="InterPro" id="IPR016024">
    <property type="entry name" value="ARM-type_fold"/>
</dbReference>
<evidence type="ECO:0000256" key="1">
    <source>
        <dbReference type="ARBA" id="ARBA00000900"/>
    </source>
</evidence>
<dbReference type="GO" id="GO:0061630">
    <property type="term" value="F:ubiquitin protein ligase activity"/>
    <property type="evidence" value="ECO:0007669"/>
    <property type="project" value="UniProtKB-EC"/>
</dbReference>
<comment type="pathway">
    <text evidence="2">Protein modification; protein ubiquitination.</text>
</comment>
<dbReference type="Gramene" id="CDP11068">
    <property type="protein sequence ID" value="CDP11068"/>
    <property type="gene ID" value="GSCOC_T00033075001"/>
</dbReference>
<evidence type="ECO:0000313" key="8">
    <source>
        <dbReference type="Proteomes" id="UP000295252"/>
    </source>
</evidence>
<dbReference type="InterPro" id="IPR011989">
    <property type="entry name" value="ARM-like"/>
</dbReference>
<keyword evidence="8" id="KW-1185">Reference proteome</keyword>
<keyword evidence="4" id="KW-0808">Transferase</keyword>
<dbReference type="OrthoDB" id="10064100at2759"/>
<dbReference type="PROSITE" id="PS51698">
    <property type="entry name" value="U_BOX"/>
    <property type="match status" value="1"/>
</dbReference>
<feature type="domain" description="U-box" evidence="6">
    <location>
        <begin position="631"/>
        <end position="706"/>
    </location>
</feature>
<feature type="compositionally biased region" description="Basic and acidic residues" evidence="5">
    <location>
        <begin position="198"/>
        <end position="210"/>
    </location>
</feature>
<accession>A0A068UTW3</accession>
<feature type="region of interest" description="Disordered" evidence="5">
    <location>
        <begin position="121"/>
        <end position="211"/>
    </location>
</feature>
<dbReference type="PANTHER" id="PTHR35549:SF1">
    <property type="entry name" value="OS04G0584500 PROTEIN"/>
    <property type="match status" value="1"/>
</dbReference>
<dbReference type="InterPro" id="IPR045210">
    <property type="entry name" value="RING-Ubox_PUB"/>
</dbReference>
<dbReference type="Pfam" id="PF04564">
    <property type="entry name" value="U-box"/>
    <property type="match status" value="1"/>
</dbReference>
<name>A0A068UTW3_COFCA</name>
<dbReference type="OMA" id="IPQDFIC"/>
<evidence type="ECO:0000256" key="3">
    <source>
        <dbReference type="ARBA" id="ARBA00012483"/>
    </source>
</evidence>
<sequence length="1103" mass="123622">MATSLEELLAEEGFRRHKAKMMPRASFGLEAIGMPFYPLDDRHKPGPSGVRKTQRTRSDIPRYHFRGEFLAGDELSDQKHVKKFSNGSSDDLPGSEISSTARSNEIIEVGGIRKYDDIHSNDVYSPEERDKKYGARSEKMESPRQIIEKNKRVDKKKGHNSNKTSTVHKSLNETSRKSRKKSETSSGRSNRSSQQSKSLKDSKSRRKPDIEQSIATPALDVAAVQALISILNGYVKCFIRDEDFRALHRQRSFASVDTIGQLEGFQTEGKVIANLEEAIETVERAAEERATAKALKKASLQLSVIAGLNSNDLKDGFTSGIPNNELSACAHFYLSVVYKLQKKDRIAAKHLLQVFVDSPFQARNVLLPDLWEHIFLPHLSELKVWYGNEANFLLNSPTKTRKLKLLEKVYNEILDSGTYQFAVYYKDWLTEGVEAPLLPSIQIPSIPFHLVEKADLDNQSPDASSPASTFLPQTMVSKTLYDSVFKHSVKPAPEVAGCEEESFDISARSSHDAAVEENSPSEIVKRTLRDDAASYLVSDFCESSFLASFEELLFIIVGAHRWGRDNSSERHPNEKVGSHDINLKTSKSVHICTTPPAHNYNQLIVSTVANAVFEQQQPENPINAAGTSFLSIPQDFICPLTEMLFDEPVTLETGQTFERSAIIDWFGKGNTTCPVTGKILEYRAVPLTNFILKRVIVNWKKEHSRNLLDLASQIGESVESKDEIAVFILEQLVAASSQEDGIRSTKQLISLGGLQFLIRRFQCGDLEERTRVSALLLICILADPDYRNHVARNIDKLSLLELLHSRQLKSKRNVVSLLTQLICLNRRKDAKCFLEGLQKEETKDALHVLLVYLQSCLFEERPLVAVLLLHLDLMVEPQEYSAYREEAVDTITVALESSLTDEKVRMKCCRALLILGGHFSFGGKVMTEDWILKQAGFLVGPVYDSPDNENNILVDESIMMLMEDADEEKSREKWLMNLSASLLGDGHKSFLAATARCLVSENSDLVRVCLTTVAWLSSALVSLSEAEFQLSAFSALITGLKGCLENELVEHKILASMSLLNFSKFPECRLLLMTMAEDIAASLQSLTEVTWTAKELYSKICTY</sequence>
<dbReference type="InParanoid" id="A0A068UTW3"/>